<feature type="compositionally biased region" description="Basic and acidic residues" evidence="1">
    <location>
        <begin position="58"/>
        <end position="71"/>
    </location>
</feature>
<accession>B2T980</accession>
<dbReference type="AlphaFoldDB" id="B2T980"/>
<organism evidence="2 3">
    <name type="scientific">Paraburkholderia phytofirmans (strain DSM 17436 / LMG 22146 / PsJN)</name>
    <name type="common">Burkholderia phytofirmans</name>
    <dbReference type="NCBI Taxonomy" id="398527"/>
    <lineage>
        <taxon>Bacteria</taxon>
        <taxon>Pseudomonadati</taxon>
        <taxon>Pseudomonadota</taxon>
        <taxon>Betaproteobacteria</taxon>
        <taxon>Burkholderiales</taxon>
        <taxon>Burkholderiaceae</taxon>
        <taxon>Paraburkholderia</taxon>
    </lineage>
</organism>
<proteinExistence type="predicted"/>
<evidence type="ECO:0000313" key="2">
    <source>
        <dbReference type="EMBL" id="ACD20982.1"/>
    </source>
</evidence>
<feature type="region of interest" description="Disordered" evidence="1">
    <location>
        <begin position="116"/>
        <end position="149"/>
    </location>
</feature>
<name>B2T980_PARPJ</name>
<dbReference type="HOGENOM" id="CLU_1044589_0_0_4"/>
<feature type="compositionally biased region" description="Polar residues" evidence="1">
    <location>
        <begin position="116"/>
        <end position="128"/>
    </location>
</feature>
<reference evidence="2 3" key="1">
    <citation type="journal article" date="2011" name="J. Bacteriol.">
        <title>Complete genome sequence of the plant growth-promoting endophyte Burkholderia phytofirmans strain PsJN.</title>
        <authorList>
            <person name="Weilharter A."/>
            <person name="Mitter B."/>
            <person name="Shin M.V."/>
            <person name="Chain P.S."/>
            <person name="Nowak J."/>
            <person name="Sessitsch A."/>
        </authorList>
    </citation>
    <scope>NUCLEOTIDE SEQUENCE [LARGE SCALE GENOMIC DNA]</scope>
    <source>
        <strain evidence="3">DSM 17436 / LMG 22146 / PsJN</strain>
    </source>
</reference>
<evidence type="ECO:0000313" key="3">
    <source>
        <dbReference type="Proteomes" id="UP000001739"/>
    </source>
</evidence>
<protein>
    <submittedName>
        <fullName evidence="2">Uncharacterized protein</fullName>
    </submittedName>
</protein>
<dbReference type="EMBL" id="CP001053">
    <property type="protein sequence ID" value="ACD20982.1"/>
    <property type="molecule type" value="Genomic_DNA"/>
</dbReference>
<feature type="region of interest" description="Disordered" evidence="1">
    <location>
        <begin position="40"/>
        <end position="71"/>
    </location>
</feature>
<evidence type="ECO:0000256" key="1">
    <source>
        <dbReference type="SAM" id="MobiDB-lite"/>
    </source>
</evidence>
<gene>
    <name evidence="2" type="ordered locus">Bphyt_6684</name>
</gene>
<dbReference type="Proteomes" id="UP000001739">
    <property type="component" value="Chromosome 2"/>
</dbReference>
<dbReference type="KEGG" id="bpy:Bphyt_6684"/>
<sequence length="266" mass="28990">MCGGDRLDFGPRVSACECSKMPADCSTPPSAAMWFIAAPDAARSDGSSGRRPSVRPLRSRDRLRGVADARTSERRHMLTVACGRVLPHGNRIDGSTSSGLDRQYATHFGQMTFSKPVSQQNSVPANQSAHERPLASPPNRPQAGHDETFTCSGALTSERSFHLANRTPIRSGVLRILPAADRISGSRRPALRLSRRVRVTTRIVSATQHFHKHVAAYTTNSQGCGISPFLPQSFVGYTAADWRELPLVKTPWHNGVQPGKGHSFSR</sequence>